<comment type="caution">
    <text evidence="17">The sequence shown here is derived from an EMBL/GenBank/DDBJ whole genome shotgun (WGS) entry which is preliminary data.</text>
</comment>
<dbReference type="PANTHER" id="PTHR10545">
    <property type="entry name" value="DIAMINE N-ACETYLTRANSFERASE"/>
    <property type="match status" value="1"/>
</dbReference>
<keyword evidence="8" id="KW-0808">Transferase</keyword>
<dbReference type="Proteomes" id="UP000824540">
    <property type="component" value="Unassembled WGS sequence"/>
</dbReference>
<keyword evidence="18" id="KW-1185">Reference proteome</keyword>
<dbReference type="InterPro" id="IPR016181">
    <property type="entry name" value="Acyl_CoA_acyltransferase"/>
</dbReference>
<dbReference type="EC" id="2.3.1.57" evidence="5"/>
<evidence type="ECO:0000256" key="2">
    <source>
        <dbReference type="ARBA" id="ARBA00004995"/>
    </source>
</evidence>
<comment type="subcellular location">
    <subcellularLocation>
        <location evidence="1">Cytoplasm</location>
    </subcellularLocation>
</comment>
<dbReference type="FunFam" id="3.40.630.30:FF:000011">
    <property type="entry name" value="Diamine acetyltransferase 1"/>
    <property type="match status" value="1"/>
</dbReference>
<dbReference type="PANTHER" id="PTHR10545:SF36">
    <property type="entry name" value="DIAMINE ACETYLTRANSFERASE 1"/>
    <property type="match status" value="1"/>
</dbReference>
<dbReference type="GO" id="GO:0019809">
    <property type="term" value="F:spermidine binding"/>
    <property type="evidence" value="ECO:0007669"/>
    <property type="project" value="TreeGrafter"/>
</dbReference>
<dbReference type="PROSITE" id="PS51186">
    <property type="entry name" value="GNAT"/>
    <property type="match status" value="1"/>
</dbReference>
<dbReference type="Pfam" id="PF00583">
    <property type="entry name" value="Acetyltransf_1"/>
    <property type="match status" value="1"/>
</dbReference>
<proteinExistence type="inferred from homology"/>
<comment type="subunit">
    <text evidence="4">Homodimer.</text>
</comment>
<keyword evidence="7" id="KW-0963">Cytoplasm</keyword>
<evidence type="ECO:0000256" key="12">
    <source>
        <dbReference type="ARBA" id="ARBA00031532"/>
    </source>
</evidence>
<dbReference type="InterPro" id="IPR000182">
    <property type="entry name" value="GNAT_dom"/>
</dbReference>
<comment type="catalytic activity">
    <reaction evidence="15">
        <text>an alkane-alpha,omega-diamine + acetyl-CoA = an N-acetylalkane-alpha,omega-diamine + CoA + H(+)</text>
        <dbReference type="Rhea" id="RHEA:11116"/>
        <dbReference type="Rhea" id="RHEA-COMP:9766"/>
        <dbReference type="Rhea" id="RHEA-COMP:9767"/>
        <dbReference type="ChEBI" id="CHEBI:15378"/>
        <dbReference type="ChEBI" id="CHEBI:57287"/>
        <dbReference type="ChEBI" id="CHEBI:57288"/>
        <dbReference type="ChEBI" id="CHEBI:70977"/>
        <dbReference type="ChEBI" id="CHEBI:70988"/>
        <dbReference type="EC" id="2.3.1.57"/>
    </reaction>
    <physiologicalReaction direction="left-to-right" evidence="15">
        <dbReference type="Rhea" id="RHEA:11117"/>
    </physiologicalReaction>
</comment>
<accession>A0A8T2N2L2</accession>
<comment type="similarity">
    <text evidence="3">Belongs to the acetyltransferase family.</text>
</comment>
<evidence type="ECO:0000256" key="7">
    <source>
        <dbReference type="ARBA" id="ARBA00022490"/>
    </source>
</evidence>
<dbReference type="GO" id="GO:0032918">
    <property type="term" value="P:spermidine acetylation"/>
    <property type="evidence" value="ECO:0007669"/>
    <property type="project" value="TreeGrafter"/>
</dbReference>
<evidence type="ECO:0000256" key="8">
    <source>
        <dbReference type="ARBA" id="ARBA00022679"/>
    </source>
</evidence>
<organism evidence="17 18">
    <name type="scientific">Albula glossodonta</name>
    <name type="common">roundjaw bonefish</name>
    <dbReference type="NCBI Taxonomy" id="121402"/>
    <lineage>
        <taxon>Eukaryota</taxon>
        <taxon>Metazoa</taxon>
        <taxon>Chordata</taxon>
        <taxon>Craniata</taxon>
        <taxon>Vertebrata</taxon>
        <taxon>Euteleostomi</taxon>
        <taxon>Actinopterygii</taxon>
        <taxon>Neopterygii</taxon>
        <taxon>Teleostei</taxon>
        <taxon>Albuliformes</taxon>
        <taxon>Albulidae</taxon>
        <taxon>Albula</taxon>
    </lineage>
</organism>
<dbReference type="AlphaFoldDB" id="A0A8T2N2L2"/>
<comment type="catalytic activity">
    <reaction evidence="13">
        <text>spermine + acetyl-CoA = N(1)-acetylspermine + CoA + H(+)</text>
        <dbReference type="Rhea" id="RHEA:33099"/>
        <dbReference type="ChEBI" id="CHEBI:15378"/>
        <dbReference type="ChEBI" id="CHEBI:45725"/>
        <dbReference type="ChEBI" id="CHEBI:57287"/>
        <dbReference type="ChEBI" id="CHEBI:57288"/>
        <dbReference type="ChEBI" id="CHEBI:58101"/>
        <dbReference type="EC" id="2.3.1.57"/>
    </reaction>
    <physiologicalReaction direction="left-to-right" evidence="13">
        <dbReference type="Rhea" id="RHEA:33100"/>
    </physiologicalReaction>
</comment>
<evidence type="ECO:0000259" key="16">
    <source>
        <dbReference type="PROSITE" id="PS51186"/>
    </source>
</evidence>
<evidence type="ECO:0000256" key="1">
    <source>
        <dbReference type="ARBA" id="ARBA00004496"/>
    </source>
</evidence>
<evidence type="ECO:0000256" key="5">
    <source>
        <dbReference type="ARBA" id="ARBA00013209"/>
    </source>
</evidence>
<evidence type="ECO:0000313" key="18">
    <source>
        <dbReference type="Proteomes" id="UP000824540"/>
    </source>
</evidence>
<evidence type="ECO:0000256" key="3">
    <source>
        <dbReference type="ARBA" id="ARBA00008694"/>
    </source>
</evidence>
<sequence>MANFILRKAEPKDVSDILRLIKELAKYEDMEDQVILTEKDLLEDGFGDHPFYHCVIAEVPGDHQDAEGHTVVGFAMYYFTYDPWIGKLLYLEDFYVMKEYRGFGIGSEILKNLSHEPGELGSISQFNLLFSKTQNSAAPMCVAPGTVLPQCTLYPEQHHFNAHRTLNSAALGCNAPVRCDEHVFVSLTAVKSRCSSMHFIVAEWNKQSIEFYKRRGASDLSLEEGWRLFKIDKEYLLKMSSEE</sequence>
<reference evidence="17" key="1">
    <citation type="thesis" date="2021" institute="BYU ScholarsArchive" country="Provo, UT, USA">
        <title>Applications of and Algorithms for Genome Assembly and Genomic Analyses with an Emphasis on Marine Teleosts.</title>
        <authorList>
            <person name="Pickett B.D."/>
        </authorList>
    </citation>
    <scope>NUCLEOTIDE SEQUENCE</scope>
    <source>
        <strain evidence="17">HI-2016</strain>
    </source>
</reference>
<comment type="catalytic activity">
    <reaction evidence="14">
        <text>spermidine + acetyl-CoA = N(1)-acetylspermidine + CoA + H(+)</text>
        <dbReference type="Rhea" id="RHEA:28150"/>
        <dbReference type="ChEBI" id="CHEBI:15378"/>
        <dbReference type="ChEBI" id="CHEBI:57287"/>
        <dbReference type="ChEBI" id="CHEBI:57288"/>
        <dbReference type="ChEBI" id="CHEBI:57834"/>
        <dbReference type="ChEBI" id="CHEBI:58324"/>
        <dbReference type="EC" id="2.3.1.57"/>
    </reaction>
    <physiologicalReaction direction="left-to-right" evidence="14">
        <dbReference type="Rhea" id="RHEA:28151"/>
    </physiologicalReaction>
</comment>
<dbReference type="Gene3D" id="3.40.630.30">
    <property type="match status" value="2"/>
</dbReference>
<name>A0A8T2N2L2_9TELE</name>
<dbReference type="InterPro" id="IPR051016">
    <property type="entry name" value="Diverse_Substrate_AcTransf"/>
</dbReference>
<evidence type="ECO:0000256" key="13">
    <source>
        <dbReference type="ARBA" id="ARBA00048955"/>
    </source>
</evidence>
<evidence type="ECO:0000256" key="15">
    <source>
        <dbReference type="ARBA" id="ARBA00049562"/>
    </source>
</evidence>
<dbReference type="EMBL" id="JAFBMS010000275">
    <property type="protein sequence ID" value="KAG9331922.1"/>
    <property type="molecule type" value="Genomic_DNA"/>
</dbReference>
<keyword evidence="9" id="KW-0012">Acyltransferase</keyword>
<dbReference type="CDD" id="cd04301">
    <property type="entry name" value="NAT_SF"/>
    <property type="match status" value="1"/>
</dbReference>
<evidence type="ECO:0000256" key="4">
    <source>
        <dbReference type="ARBA" id="ARBA00011738"/>
    </source>
</evidence>
<comment type="pathway">
    <text evidence="2">Amine and polyamine degradation; putrescine degradation; N-acetylputrescine from putrescine: step 1/1.</text>
</comment>
<gene>
    <name evidence="17" type="ORF">JZ751_016584</name>
</gene>
<protein>
    <recommendedName>
        <fullName evidence="6">Diamine acetyltransferase 1</fullName>
        <ecNumber evidence="5">2.3.1.57</ecNumber>
    </recommendedName>
    <alternativeName>
        <fullName evidence="11">Polyamine N-acetyltransferase 1</fullName>
    </alternativeName>
    <alternativeName>
        <fullName evidence="10">Putrescine acetyltransferase</fullName>
    </alternativeName>
    <alternativeName>
        <fullName evidence="12">Spermidine/spermine N(1)-acetyltransferase 1</fullName>
    </alternativeName>
</protein>
<evidence type="ECO:0000256" key="11">
    <source>
        <dbReference type="ARBA" id="ARBA00031435"/>
    </source>
</evidence>
<evidence type="ECO:0000313" key="17">
    <source>
        <dbReference type="EMBL" id="KAG9331922.1"/>
    </source>
</evidence>
<feature type="domain" description="N-acetyltransferase" evidence="16">
    <location>
        <begin position="4"/>
        <end position="238"/>
    </location>
</feature>
<dbReference type="OrthoDB" id="7305308at2759"/>
<dbReference type="GO" id="GO:0005737">
    <property type="term" value="C:cytoplasm"/>
    <property type="evidence" value="ECO:0007669"/>
    <property type="project" value="UniProtKB-SubCell"/>
</dbReference>
<dbReference type="GO" id="GO:0004145">
    <property type="term" value="F:diamine N-acetyltransferase activity"/>
    <property type="evidence" value="ECO:0007669"/>
    <property type="project" value="UniProtKB-EC"/>
</dbReference>
<evidence type="ECO:0000256" key="14">
    <source>
        <dbReference type="ARBA" id="ARBA00049279"/>
    </source>
</evidence>
<evidence type="ECO:0000256" key="6">
    <source>
        <dbReference type="ARBA" id="ARBA00017209"/>
    </source>
</evidence>
<evidence type="ECO:0000256" key="10">
    <source>
        <dbReference type="ARBA" id="ARBA00029790"/>
    </source>
</evidence>
<evidence type="ECO:0000256" key="9">
    <source>
        <dbReference type="ARBA" id="ARBA00023315"/>
    </source>
</evidence>
<dbReference type="SUPFAM" id="SSF55729">
    <property type="entry name" value="Acyl-CoA N-acyltransferases (Nat)"/>
    <property type="match status" value="2"/>
</dbReference>